<feature type="region of interest" description="Disordered" evidence="1">
    <location>
        <begin position="52"/>
        <end position="85"/>
    </location>
</feature>
<dbReference type="InterPro" id="IPR001223">
    <property type="entry name" value="Glyco_hydro18_cat"/>
</dbReference>
<feature type="domain" description="GH18" evidence="3">
    <location>
        <begin position="102"/>
        <end position="422"/>
    </location>
</feature>
<keyword evidence="2" id="KW-0812">Transmembrane</keyword>
<feature type="transmembrane region" description="Helical" evidence="2">
    <location>
        <begin position="12"/>
        <end position="35"/>
    </location>
</feature>
<accession>A0A1G1W9F4</accession>
<feature type="compositionally biased region" description="Polar residues" evidence="1">
    <location>
        <begin position="52"/>
        <end position="64"/>
    </location>
</feature>
<dbReference type="SMART" id="SM00636">
    <property type="entry name" value="Glyco_18"/>
    <property type="match status" value="1"/>
</dbReference>
<comment type="caution">
    <text evidence="4">The sequence shown here is derived from an EMBL/GenBank/DDBJ whole genome shotgun (WGS) entry which is preliminary data.</text>
</comment>
<feature type="compositionally biased region" description="Polar residues" evidence="1">
    <location>
        <begin position="76"/>
        <end position="85"/>
    </location>
</feature>
<evidence type="ECO:0000256" key="2">
    <source>
        <dbReference type="SAM" id="Phobius"/>
    </source>
</evidence>
<protein>
    <recommendedName>
        <fullName evidence="3">GH18 domain-containing protein</fullName>
    </recommendedName>
</protein>
<keyword evidence="2" id="KW-0472">Membrane</keyword>
<dbReference type="EMBL" id="MHCO01000023">
    <property type="protein sequence ID" value="OGY23977.1"/>
    <property type="molecule type" value="Genomic_DNA"/>
</dbReference>
<name>A0A1G1W9F4_9BACT</name>
<dbReference type="PANTHER" id="PTHR46066:SF2">
    <property type="entry name" value="CHITINASE DOMAIN-CONTAINING PROTEIN 1"/>
    <property type="match status" value="1"/>
</dbReference>
<dbReference type="GO" id="GO:0008061">
    <property type="term" value="F:chitin binding"/>
    <property type="evidence" value="ECO:0007669"/>
    <property type="project" value="InterPro"/>
</dbReference>
<evidence type="ECO:0000313" key="5">
    <source>
        <dbReference type="Proteomes" id="UP000178493"/>
    </source>
</evidence>
<evidence type="ECO:0000259" key="3">
    <source>
        <dbReference type="PROSITE" id="PS51910"/>
    </source>
</evidence>
<dbReference type="Gene3D" id="3.10.50.10">
    <property type="match status" value="1"/>
</dbReference>
<organism evidence="4 5">
    <name type="scientific">Candidatus Woykebacteria bacterium GWB1_45_5</name>
    <dbReference type="NCBI Taxonomy" id="1802592"/>
    <lineage>
        <taxon>Bacteria</taxon>
        <taxon>Candidatus Woykeibacteriota</taxon>
    </lineage>
</organism>
<feature type="compositionally biased region" description="Basic and acidic residues" evidence="1">
    <location>
        <begin position="65"/>
        <end position="75"/>
    </location>
</feature>
<reference evidence="4 5" key="1">
    <citation type="journal article" date="2016" name="Nat. Commun.">
        <title>Thousands of microbial genomes shed light on interconnected biogeochemical processes in an aquifer system.</title>
        <authorList>
            <person name="Anantharaman K."/>
            <person name="Brown C.T."/>
            <person name="Hug L.A."/>
            <person name="Sharon I."/>
            <person name="Castelle C.J."/>
            <person name="Probst A.J."/>
            <person name="Thomas B.C."/>
            <person name="Singh A."/>
            <person name="Wilkins M.J."/>
            <person name="Karaoz U."/>
            <person name="Brodie E.L."/>
            <person name="Williams K.H."/>
            <person name="Hubbard S.S."/>
            <person name="Banfield J.F."/>
        </authorList>
    </citation>
    <scope>NUCLEOTIDE SEQUENCE [LARGE SCALE GENOMIC DNA]</scope>
</reference>
<dbReference type="PANTHER" id="PTHR46066">
    <property type="entry name" value="CHITINASE DOMAIN-CONTAINING PROTEIN 1 FAMILY MEMBER"/>
    <property type="match status" value="1"/>
</dbReference>
<dbReference type="Pfam" id="PF00704">
    <property type="entry name" value="Glyco_hydro_18"/>
    <property type="match status" value="1"/>
</dbReference>
<evidence type="ECO:0000313" key="4">
    <source>
        <dbReference type="EMBL" id="OGY23977.1"/>
    </source>
</evidence>
<dbReference type="AlphaFoldDB" id="A0A1G1W9F4"/>
<dbReference type="InterPro" id="IPR029070">
    <property type="entry name" value="Chitinase_insertion_sf"/>
</dbReference>
<keyword evidence="2" id="KW-1133">Transmembrane helix</keyword>
<dbReference type="SUPFAM" id="SSF51445">
    <property type="entry name" value="(Trans)glycosidases"/>
    <property type="match status" value="1"/>
</dbReference>
<dbReference type="InterPro" id="IPR011583">
    <property type="entry name" value="Chitinase_II/V-like_cat"/>
</dbReference>
<gene>
    <name evidence="4" type="ORF">A2126_00945</name>
</gene>
<dbReference type="Gene3D" id="3.20.20.80">
    <property type="entry name" value="Glycosidases"/>
    <property type="match status" value="1"/>
</dbReference>
<proteinExistence type="predicted"/>
<dbReference type="PROSITE" id="PS51910">
    <property type="entry name" value="GH18_2"/>
    <property type="match status" value="1"/>
</dbReference>
<evidence type="ECO:0000256" key="1">
    <source>
        <dbReference type="SAM" id="MobiDB-lite"/>
    </source>
</evidence>
<dbReference type="GO" id="GO:0005975">
    <property type="term" value="P:carbohydrate metabolic process"/>
    <property type="evidence" value="ECO:0007669"/>
    <property type="project" value="InterPro"/>
</dbReference>
<sequence length="422" mass="47294">MTKIFIKLPKWLQFTLFIMLLIIIFLSAYLIFYSLNDGKPARSSPALKEGTISASTLSPNNPIHDTNETDKKENSQKVNNNNSPIQTNAKIEETYSKILYYRASIPYWDQTAAFASFNQNVHLFNFVTVFWYTLSRDGGVRKYTYATEDPQIINFAHANGVKVFGLIANLPDEGGGWDSERVNKVISTKSARGNHIADIISLAERMNFDGISIDYEKLETYQKDNFTAFIKELAPALHEKGKLLGVAIHPKSGEGKPQEDNGSAAQDLVPISLAADQLYFMTYGEHWDESLPGPIASLSWVRNVINYALSISVPREKIFMGVPLYGLDWPKNGSSYGTAKGLTYSEVAGLINQYKPTLVVDTAEGSAHFTYESGGQTHEVWFENYQTVQPKLEFAKSFGISATFWRLGGEDPQVWTTAKQFR</sequence>
<dbReference type="Proteomes" id="UP000178493">
    <property type="component" value="Unassembled WGS sequence"/>
</dbReference>
<dbReference type="InterPro" id="IPR017853">
    <property type="entry name" value="GH"/>
</dbReference>